<sequence length="236" mass="24059">MTLAGQEPTPDPGPPPTGQTITPTWPVIDKPSRGFRAPAAISSGLAVLAVVFATAFLRGGSSGPAPFPGASESVTPTTASPSSTEPMREVALNSPPPGVVSSDVFRSEGFLVSADPGATTIKGCANARSAAVVDGPAGKFLTSSLPDDPTQCHTVPLLIDFLADSPAGALQVTALTPNTLTMDVIYKDLTSDVTMTLTVTDDKVQAHGGIDMVLIRPATDSGAPVAVTRLRFAPLK</sequence>
<dbReference type="AlphaFoldDB" id="A0A919NP97"/>
<evidence type="ECO:0000256" key="1">
    <source>
        <dbReference type="SAM" id="MobiDB-lite"/>
    </source>
</evidence>
<evidence type="ECO:0000313" key="3">
    <source>
        <dbReference type="Proteomes" id="UP000623608"/>
    </source>
</evidence>
<proteinExistence type="predicted"/>
<gene>
    <name evidence="2" type="ORF">Ate02nite_52760</name>
</gene>
<dbReference type="EMBL" id="BOMY01000034">
    <property type="protein sequence ID" value="GIF22546.1"/>
    <property type="molecule type" value="Genomic_DNA"/>
</dbReference>
<feature type="compositionally biased region" description="Low complexity" evidence="1">
    <location>
        <begin position="68"/>
        <end position="85"/>
    </location>
</feature>
<protein>
    <submittedName>
        <fullName evidence="2">Uncharacterized protein</fullName>
    </submittedName>
</protein>
<accession>A0A919NP97</accession>
<comment type="caution">
    <text evidence="2">The sequence shown here is derived from an EMBL/GenBank/DDBJ whole genome shotgun (WGS) entry which is preliminary data.</text>
</comment>
<feature type="region of interest" description="Disordered" evidence="1">
    <location>
        <begin position="1"/>
        <end position="23"/>
    </location>
</feature>
<name>A0A919NP97_9ACTN</name>
<dbReference type="RefSeq" id="WP_203810097.1">
    <property type="nucleotide sequence ID" value="NZ_BOMY01000034.1"/>
</dbReference>
<evidence type="ECO:0000313" key="2">
    <source>
        <dbReference type="EMBL" id="GIF22546.1"/>
    </source>
</evidence>
<dbReference type="Proteomes" id="UP000623608">
    <property type="component" value="Unassembled WGS sequence"/>
</dbReference>
<feature type="region of interest" description="Disordered" evidence="1">
    <location>
        <begin position="65"/>
        <end position="95"/>
    </location>
</feature>
<keyword evidence="3" id="KW-1185">Reference proteome</keyword>
<reference evidence="2" key="1">
    <citation type="submission" date="2021-01" db="EMBL/GenBank/DDBJ databases">
        <title>Whole genome shotgun sequence of Actinoplanes tereljensis NBRC 105297.</title>
        <authorList>
            <person name="Komaki H."/>
            <person name="Tamura T."/>
        </authorList>
    </citation>
    <scope>NUCLEOTIDE SEQUENCE</scope>
    <source>
        <strain evidence="2">NBRC 105297</strain>
    </source>
</reference>
<organism evidence="2 3">
    <name type="scientific">Paractinoplanes tereljensis</name>
    <dbReference type="NCBI Taxonomy" id="571912"/>
    <lineage>
        <taxon>Bacteria</taxon>
        <taxon>Bacillati</taxon>
        <taxon>Actinomycetota</taxon>
        <taxon>Actinomycetes</taxon>
        <taxon>Micromonosporales</taxon>
        <taxon>Micromonosporaceae</taxon>
        <taxon>Paractinoplanes</taxon>
    </lineage>
</organism>